<keyword evidence="2" id="KW-1185">Reference proteome</keyword>
<dbReference type="EMBL" id="JBBJCI010000448">
    <property type="protein sequence ID" value="KAK7230206.1"/>
    <property type="molecule type" value="Genomic_DNA"/>
</dbReference>
<name>A0ABR1FG40_AURAN</name>
<reference evidence="1 2" key="1">
    <citation type="submission" date="2024-03" db="EMBL/GenBank/DDBJ databases">
        <title>Aureococcus anophagefferens CCMP1851 and Kratosvirus quantuckense: Draft genome of a second virus-susceptible host strain in the model system.</title>
        <authorList>
            <person name="Chase E."/>
            <person name="Truchon A.R."/>
            <person name="Schepens W."/>
            <person name="Wilhelm S.W."/>
        </authorList>
    </citation>
    <scope>NUCLEOTIDE SEQUENCE [LARGE SCALE GENOMIC DNA]</scope>
    <source>
        <strain evidence="1 2">CCMP1851</strain>
    </source>
</reference>
<dbReference type="Gene3D" id="3.40.140.10">
    <property type="entry name" value="Cytidine Deaminase, domain 2"/>
    <property type="match status" value="2"/>
</dbReference>
<dbReference type="InterPro" id="IPR016193">
    <property type="entry name" value="Cytidine_deaminase-like"/>
</dbReference>
<evidence type="ECO:0000313" key="1">
    <source>
        <dbReference type="EMBL" id="KAK7230206.1"/>
    </source>
</evidence>
<dbReference type="CDD" id="cd01283">
    <property type="entry name" value="cytidine_deaminase"/>
    <property type="match status" value="1"/>
</dbReference>
<evidence type="ECO:0008006" key="3">
    <source>
        <dbReference type="Google" id="ProtNLM"/>
    </source>
</evidence>
<accession>A0ABR1FG40</accession>
<evidence type="ECO:0000313" key="2">
    <source>
        <dbReference type="Proteomes" id="UP001363151"/>
    </source>
</evidence>
<sequence length="322" mass="33865">MSTQRLRVAAAAAAGAAATYALARFLRWYDSDDAWLALADRIRASLPPPSQSSFRVVAVVTLVGGGHVVGTNIEAHTLRNSVCAERTAFGALQLVAARSRAPTEVACVYIVCDASRPITPGLLCREFMYSSPFCEPATRVVTASPGLRVRIETSLAELLPRASPYARLNAREQKEWALSRTLEVPTGGPARRAYDAALGAAKGDGRDDLHPVRYGAAVVFGDGSVATARQFKALEYGCTLDPVGQLATAVADRDAAPAALALVDQLGVAHAPFAAGRAFLCEHGHGDVEVVFHDDRGAIGTCPASDLAPAPPEFEAADFVAK</sequence>
<comment type="caution">
    <text evidence="1">The sequence shown here is derived from an EMBL/GenBank/DDBJ whole genome shotgun (WGS) entry which is preliminary data.</text>
</comment>
<proteinExistence type="predicted"/>
<gene>
    <name evidence="1" type="ORF">SO694_00211020</name>
</gene>
<organism evidence="1 2">
    <name type="scientific">Aureococcus anophagefferens</name>
    <name type="common">Harmful bloom alga</name>
    <dbReference type="NCBI Taxonomy" id="44056"/>
    <lineage>
        <taxon>Eukaryota</taxon>
        <taxon>Sar</taxon>
        <taxon>Stramenopiles</taxon>
        <taxon>Ochrophyta</taxon>
        <taxon>Pelagophyceae</taxon>
        <taxon>Pelagomonadales</taxon>
        <taxon>Pelagomonadaceae</taxon>
        <taxon>Aureococcus</taxon>
    </lineage>
</organism>
<dbReference type="SUPFAM" id="SSF53927">
    <property type="entry name" value="Cytidine deaminase-like"/>
    <property type="match status" value="2"/>
</dbReference>
<protein>
    <recommendedName>
        <fullName evidence="3">CMP/dCMP-type deaminase domain-containing protein</fullName>
    </recommendedName>
</protein>
<dbReference type="Proteomes" id="UP001363151">
    <property type="component" value="Unassembled WGS sequence"/>
</dbReference>